<keyword evidence="4" id="KW-1185">Reference proteome</keyword>
<dbReference type="Pfam" id="PF10442">
    <property type="entry name" value="FIST_C"/>
    <property type="match status" value="1"/>
</dbReference>
<accession>A0A7T7XM59</accession>
<reference evidence="3" key="1">
    <citation type="submission" date="2021-01" db="EMBL/GenBank/DDBJ databases">
        <title>Description of Breznakiella homolactica.</title>
        <authorList>
            <person name="Song Y."/>
            <person name="Brune A."/>
        </authorList>
    </citation>
    <scope>NUCLEOTIDE SEQUENCE</scope>
    <source>
        <strain evidence="3">RmG30</strain>
    </source>
</reference>
<dbReference type="Proteomes" id="UP000595917">
    <property type="component" value="Chromosome"/>
</dbReference>
<sequence length="389" mass="42084">MLRSFSACTDEIDDAERAVSDLIRGLDFEGNLLNNTVGILSCFAEFLETGIIEALQKTLPFDIIGTTTIANAAAGTLGETSLCLLVITSDDIEFSLGLSGPISGEDPETLKQAYRDASSGRESRPAFMFSFAPLLFNTGVDFFVENLDEISGGIPNFGTLAVDHNADYHDSQVIFRGQSWRDRCAVLLAYGDCVPDFYIGTISDEKVFPEKGAVTASQGNQLQSVNNKSVTDYLLSLGLTKNEEGSITGINSFPIIVDFNDGTEPVVRAMFALTPDGSAVCGGKIPVGSILSIGRFDADEIIDSSTAALNKALSKGREYSLLLAYSCIGRYFTLEYKQLAELELLVSRMKGRKTNYMMAYSGGEICPVRTRDGKTVNRSHNNSFVICAL</sequence>
<feature type="domain" description="FIST C-domain" evidence="2">
    <location>
        <begin position="229"/>
        <end position="368"/>
    </location>
</feature>
<dbReference type="InterPro" id="IPR019494">
    <property type="entry name" value="FIST_C"/>
</dbReference>
<dbReference type="RefSeq" id="WP_215626119.1">
    <property type="nucleotide sequence ID" value="NZ_CP067089.2"/>
</dbReference>
<feature type="domain" description="FIST" evidence="1">
    <location>
        <begin position="34"/>
        <end position="229"/>
    </location>
</feature>
<proteinExistence type="predicted"/>
<evidence type="ECO:0000259" key="1">
    <source>
        <dbReference type="SMART" id="SM00897"/>
    </source>
</evidence>
<dbReference type="Pfam" id="PF08495">
    <property type="entry name" value="FIST"/>
    <property type="match status" value="1"/>
</dbReference>
<dbReference type="SMART" id="SM00897">
    <property type="entry name" value="FIST"/>
    <property type="match status" value="1"/>
</dbReference>
<name>A0A7T7XM59_9SPIR</name>
<evidence type="ECO:0000313" key="3">
    <source>
        <dbReference type="EMBL" id="QQO08813.1"/>
    </source>
</evidence>
<protein>
    <submittedName>
        <fullName evidence="3">FIST C-terminal domain-containing protein</fullName>
    </submittedName>
</protein>
<evidence type="ECO:0000313" key="4">
    <source>
        <dbReference type="Proteomes" id="UP000595917"/>
    </source>
</evidence>
<dbReference type="AlphaFoldDB" id="A0A7T7XM59"/>
<dbReference type="KEGG" id="bhc:JFL75_18070"/>
<dbReference type="SMART" id="SM01204">
    <property type="entry name" value="FIST_C"/>
    <property type="match status" value="1"/>
</dbReference>
<organism evidence="3 4">
    <name type="scientific">Breznakiella homolactica</name>
    <dbReference type="NCBI Taxonomy" id="2798577"/>
    <lineage>
        <taxon>Bacteria</taxon>
        <taxon>Pseudomonadati</taxon>
        <taxon>Spirochaetota</taxon>
        <taxon>Spirochaetia</taxon>
        <taxon>Spirochaetales</taxon>
        <taxon>Breznakiellaceae</taxon>
        <taxon>Breznakiella</taxon>
    </lineage>
</organism>
<dbReference type="InterPro" id="IPR013702">
    <property type="entry name" value="FIST_domain_N"/>
</dbReference>
<gene>
    <name evidence="3" type="ORF">JFL75_18070</name>
</gene>
<dbReference type="EMBL" id="CP067089">
    <property type="protein sequence ID" value="QQO08813.1"/>
    <property type="molecule type" value="Genomic_DNA"/>
</dbReference>
<evidence type="ECO:0000259" key="2">
    <source>
        <dbReference type="SMART" id="SM01204"/>
    </source>
</evidence>